<dbReference type="Pfam" id="PF00431">
    <property type="entry name" value="CUB"/>
    <property type="match status" value="1"/>
</dbReference>
<gene>
    <name evidence="4" type="ORF">TMSB3V08_LOCUS8579</name>
</gene>
<name>A0A7R9ED79_9NEOP</name>
<dbReference type="CDD" id="cd00041">
    <property type="entry name" value="CUB"/>
    <property type="match status" value="1"/>
</dbReference>
<dbReference type="Gene3D" id="2.60.120.290">
    <property type="entry name" value="Spermadhesin, CUB domain"/>
    <property type="match status" value="1"/>
</dbReference>
<organism evidence="4">
    <name type="scientific">Timema monikensis</name>
    <dbReference type="NCBI Taxonomy" id="170555"/>
    <lineage>
        <taxon>Eukaryota</taxon>
        <taxon>Metazoa</taxon>
        <taxon>Ecdysozoa</taxon>
        <taxon>Arthropoda</taxon>
        <taxon>Hexapoda</taxon>
        <taxon>Insecta</taxon>
        <taxon>Pterygota</taxon>
        <taxon>Neoptera</taxon>
        <taxon>Polyneoptera</taxon>
        <taxon>Phasmatodea</taxon>
        <taxon>Timematodea</taxon>
        <taxon>Timematoidea</taxon>
        <taxon>Timematidae</taxon>
        <taxon>Timema</taxon>
    </lineage>
</organism>
<dbReference type="SUPFAM" id="SSF49854">
    <property type="entry name" value="Spermadhesin, CUB domain"/>
    <property type="match status" value="1"/>
</dbReference>
<dbReference type="PROSITE" id="PS01180">
    <property type="entry name" value="CUB"/>
    <property type="match status" value="1"/>
</dbReference>
<evidence type="ECO:0000313" key="4">
    <source>
        <dbReference type="EMBL" id="CAD7431859.1"/>
    </source>
</evidence>
<dbReference type="PANTHER" id="PTHR24255">
    <property type="entry name" value="COMPLEMENT COMPONENT 1, S SUBCOMPONENT-RELATED"/>
    <property type="match status" value="1"/>
</dbReference>
<evidence type="ECO:0000259" key="3">
    <source>
        <dbReference type="PROSITE" id="PS01180"/>
    </source>
</evidence>
<proteinExistence type="predicted"/>
<sequence>MVEIFRCDYSKEYNSEEDLHIISDYGIASVLPAAYIAEKNRAVERAWVPEESPQLADGKTSCLSIQWVPEQHSSGLYWHPQSCSMVGGYVCKRSSQVSVNDLNLNQTMNGTEGNLTSPNYPGQYYNNLDYNVSVSGPHLTRIVIQFSRLDLEPQLDCLYDYVELRNPGSSRGARWCGSYHNDMQRFTMSTIESTSLPPNMSTIGTHESYGHRLLTEVSQEHTQFIAKRRHSTRTV</sequence>
<accession>A0A7R9ED79</accession>
<feature type="domain" description="CUB" evidence="3">
    <location>
        <begin position="91"/>
        <end position="178"/>
    </location>
</feature>
<dbReference type="InterPro" id="IPR035914">
    <property type="entry name" value="Sperma_CUB_dom_sf"/>
</dbReference>
<keyword evidence="1" id="KW-1015">Disulfide bond</keyword>
<dbReference type="AlphaFoldDB" id="A0A7R9ED79"/>
<evidence type="ECO:0000256" key="1">
    <source>
        <dbReference type="ARBA" id="ARBA00023157"/>
    </source>
</evidence>
<dbReference type="GO" id="GO:0005615">
    <property type="term" value="C:extracellular space"/>
    <property type="evidence" value="ECO:0007669"/>
    <property type="project" value="TreeGrafter"/>
</dbReference>
<protein>
    <recommendedName>
        <fullName evidence="3">CUB domain-containing protein</fullName>
    </recommendedName>
</protein>
<dbReference type="PANTHER" id="PTHR24255:SF31">
    <property type="entry name" value="CUBILIN-LIKE PROTEIN"/>
    <property type="match status" value="1"/>
</dbReference>
<dbReference type="SMART" id="SM00042">
    <property type="entry name" value="CUB"/>
    <property type="match status" value="1"/>
</dbReference>
<dbReference type="EMBL" id="OB795206">
    <property type="protein sequence ID" value="CAD7431859.1"/>
    <property type="molecule type" value="Genomic_DNA"/>
</dbReference>
<evidence type="ECO:0000256" key="2">
    <source>
        <dbReference type="PROSITE-ProRule" id="PRU00059"/>
    </source>
</evidence>
<reference evidence="4" key="1">
    <citation type="submission" date="2020-11" db="EMBL/GenBank/DDBJ databases">
        <authorList>
            <person name="Tran Van P."/>
        </authorList>
    </citation>
    <scope>NUCLEOTIDE SEQUENCE</scope>
</reference>
<dbReference type="InterPro" id="IPR000859">
    <property type="entry name" value="CUB_dom"/>
</dbReference>
<comment type="caution">
    <text evidence="2">Lacks conserved residue(s) required for the propagation of feature annotation.</text>
</comment>
<dbReference type="GO" id="GO:0004252">
    <property type="term" value="F:serine-type endopeptidase activity"/>
    <property type="evidence" value="ECO:0007669"/>
    <property type="project" value="TreeGrafter"/>
</dbReference>